<dbReference type="InterPro" id="IPR019734">
    <property type="entry name" value="TPR_rpt"/>
</dbReference>
<dbReference type="PANTHER" id="PTHR11102:SF160">
    <property type="entry name" value="ERAD-ASSOCIATED E3 UBIQUITIN-PROTEIN LIGASE COMPONENT HRD3"/>
    <property type="match status" value="1"/>
</dbReference>
<dbReference type="InterPro" id="IPR011990">
    <property type="entry name" value="TPR-like_helical_dom_sf"/>
</dbReference>
<dbReference type="SMART" id="SM00671">
    <property type="entry name" value="SEL1"/>
    <property type="match status" value="5"/>
</dbReference>
<dbReference type="EMBL" id="NKUA01000009">
    <property type="protein sequence ID" value="PYD79156.1"/>
    <property type="molecule type" value="Genomic_DNA"/>
</dbReference>
<dbReference type="RefSeq" id="WP_110569155.1">
    <property type="nucleotide sequence ID" value="NZ_CP137147.1"/>
</dbReference>
<sequence length="227" mass="24386">MPQQPGVVETQLMLGQIHLDQGRMDEAFTMFEAAARSNDPRAVNMLGRAHERGWGTTRDPATAALYYTHAADSGYGWALFNLADLYLAGQGVRADPHRAHVLYVAAARAGVAKALNMLGIMAEQRMVPTASPANAPMFFHAAAAAGDCWGCVNLARLHLAAGQTAQAIPWLRKALDHGFGDVFTAIATLLAARPAPLLHPLAREATERMKAGCLPDRLLTPTRSHDT</sequence>
<comment type="caution">
    <text evidence="1">The sequence shown here is derived from an EMBL/GenBank/DDBJ whole genome shotgun (WGS) entry which is preliminary data.</text>
</comment>
<dbReference type="Pfam" id="PF08238">
    <property type="entry name" value="Sel1"/>
    <property type="match status" value="2"/>
</dbReference>
<reference evidence="1 2" key="1">
    <citation type="submission" date="2017-07" db="EMBL/GenBank/DDBJ databases">
        <title>A draft genome sequence of Komagataeibacter sucrofermentans LMG 18788.</title>
        <authorList>
            <person name="Skraban J."/>
            <person name="Cleenwerck I."/>
            <person name="Vandamme P."/>
            <person name="Trcek J."/>
        </authorList>
    </citation>
    <scope>NUCLEOTIDE SEQUENCE [LARGE SCALE GENOMIC DNA]</scope>
    <source>
        <strain evidence="1 2">LMG 18788</strain>
    </source>
</reference>
<dbReference type="OrthoDB" id="112232at2"/>
<evidence type="ECO:0000313" key="2">
    <source>
        <dbReference type="Proteomes" id="UP000247814"/>
    </source>
</evidence>
<dbReference type="Proteomes" id="UP000247814">
    <property type="component" value="Unassembled WGS sequence"/>
</dbReference>
<evidence type="ECO:0000313" key="1">
    <source>
        <dbReference type="EMBL" id="PYD79156.1"/>
    </source>
</evidence>
<proteinExistence type="predicted"/>
<organism evidence="1 2">
    <name type="scientific">Komagataeibacter sucrofermentans</name>
    <dbReference type="NCBI Taxonomy" id="1053551"/>
    <lineage>
        <taxon>Bacteria</taxon>
        <taxon>Pseudomonadati</taxon>
        <taxon>Pseudomonadota</taxon>
        <taxon>Alphaproteobacteria</taxon>
        <taxon>Acetobacterales</taxon>
        <taxon>Acetobacteraceae</taxon>
        <taxon>Komagataeibacter</taxon>
    </lineage>
</organism>
<dbReference type="SUPFAM" id="SSF81901">
    <property type="entry name" value="HCP-like"/>
    <property type="match status" value="1"/>
</dbReference>
<accession>A0A318QHS8</accession>
<protein>
    <submittedName>
        <fullName evidence="1">Sel-1-like 1</fullName>
    </submittedName>
</protein>
<dbReference type="Pfam" id="PF13181">
    <property type="entry name" value="TPR_8"/>
    <property type="match status" value="1"/>
</dbReference>
<name>A0A318QHS8_9PROT</name>
<gene>
    <name evidence="1" type="ORF">CFR77_08640</name>
</gene>
<dbReference type="PANTHER" id="PTHR11102">
    <property type="entry name" value="SEL-1-LIKE PROTEIN"/>
    <property type="match status" value="1"/>
</dbReference>
<dbReference type="AlphaFoldDB" id="A0A318QHS8"/>
<dbReference type="Pfam" id="PF13176">
    <property type="entry name" value="TPR_7"/>
    <property type="match status" value="1"/>
</dbReference>
<dbReference type="InterPro" id="IPR050767">
    <property type="entry name" value="Sel1_AlgK"/>
</dbReference>
<dbReference type="Gene3D" id="1.25.40.10">
    <property type="entry name" value="Tetratricopeptide repeat domain"/>
    <property type="match status" value="1"/>
</dbReference>
<dbReference type="InterPro" id="IPR006597">
    <property type="entry name" value="Sel1-like"/>
</dbReference>
<keyword evidence="2" id="KW-1185">Reference proteome</keyword>